<feature type="transmembrane region" description="Helical" evidence="7">
    <location>
        <begin position="23"/>
        <end position="43"/>
    </location>
</feature>
<protein>
    <recommendedName>
        <fullName evidence="8">Rhodopsin domain-containing protein</fullName>
    </recommendedName>
</protein>
<dbReference type="EMBL" id="NAJQ01000143">
    <property type="protein sequence ID" value="TKA77221.1"/>
    <property type="molecule type" value="Genomic_DNA"/>
</dbReference>
<evidence type="ECO:0000313" key="9">
    <source>
        <dbReference type="EMBL" id="TKA77221.1"/>
    </source>
</evidence>
<proteinExistence type="inferred from homology"/>
<evidence type="ECO:0000256" key="5">
    <source>
        <dbReference type="ARBA" id="ARBA00038359"/>
    </source>
</evidence>
<evidence type="ECO:0000256" key="4">
    <source>
        <dbReference type="ARBA" id="ARBA00023136"/>
    </source>
</evidence>
<comment type="similarity">
    <text evidence="5">Belongs to the SAT4 family.</text>
</comment>
<dbReference type="STRING" id="329884.A0A4U0XL68"/>
<feature type="compositionally biased region" description="Polar residues" evidence="6">
    <location>
        <begin position="273"/>
        <end position="288"/>
    </location>
</feature>
<feature type="transmembrane region" description="Helical" evidence="7">
    <location>
        <begin position="72"/>
        <end position="91"/>
    </location>
</feature>
<reference evidence="9 10" key="1">
    <citation type="submission" date="2017-03" db="EMBL/GenBank/DDBJ databases">
        <title>Genomes of endolithic fungi from Antarctica.</title>
        <authorList>
            <person name="Coleine C."/>
            <person name="Masonjones S."/>
            <person name="Stajich J.E."/>
        </authorList>
    </citation>
    <scope>NUCLEOTIDE SEQUENCE [LARGE SCALE GENOMIC DNA]</scope>
    <source>
        <strain evidence="9 10">CCFEE 5184</strain>
    </source>
</reference>
<keyword evidence="4 7" id="KW-0472">Membrane</keyword>
<evidence type="ECO:0000256" key="7">
    <source>
        <dbReference type="SAM" id="Phobius"/>
    </source>
</evidence>
<organism evidence="9 10">
    <name type="scientific">Friedmanniomyces simplex</name>
    <dbReference type="NCBI Taxonomy" id="329884"/>
    <lineage>
        <taxon>Eukaryota</taxon>
        <taxon>Fungi</taxon>
        <taxon>Dikarya</taxon>
        <taxon>Ascomycota</taxon>
        <taxon>Pezizomycotina</taxon>
        <taxon>Dothideomycetes</taxon>
        <taxon>Dothideomycetidae</taxon>
        <taxon>Mycosphaerellales</taxon>
        <taxon>Teratosphaeriaceae</taxon>
        <taxon>Friedmanniomyces</taxon>
    </lineage>
</organism>
<keyword evidence="3 7" id="KW-1133">Transmembrane helix</keyword>
<dbReference type="PANTHER" id="PTHR33048:SF160">
    <property type="entry name" value="SAT4 FAMILY MEMBRANE PROTEIN"/>
    <property type="match status" value="1"/>
</dbReference>
<evidence type="ECO:0000256" key="6">
    <source>
        <dbReference type="SAM" id="MobiDB-lite"/>
    </source>
</evidence>
<accession>A0A4U0XL68</accession>
<dbReference type="PANTHER" id="PTHR33048">
    <property type="entry name" value="PTH11-LIKE INTEGRAL MEMBRANE PROTEIN (AFU_ORTHOLOGUE AFUA_5G11245)"/>
    <property type="match status" value="1"/>
</dbReference>
<evidence type="ECO:0000256" key="1">
    <source>
        <dbReference type="ARBA" id="ARBA00004141"/>
    </source>
</evidence>
<dbReference type="GO" id="GO:0016020">
    <property type="term" value="C:membrane"/>
    <property type="evidence" value="ECO:0007669"/>
    <property type="project" value="UniProtKB-SubCell"/>
</dbReference>
<feature type="transmembrane region" description="Helical" evidence="7">
    <location>
        <begin position="151"/>
        <end position="174"/>
    </location>
</feature>
<comment type="caution">
    <text evidence="9">The sequence shown here is derived from an EMBL/GenBank/DDBJ whole genome shotgun (WGS) entry which is preliminary data.</text>
</comment>
<dbReference type="Pfam" id="PF20684">
    <property type="entry name" value="Fung_rhodopsin"/>
    <property type="match status" value="1"/>
</dbReference>
<feature type="transmembrane region" description="Helical" evidence="7">
    <location>
        <begin position="220"/>
        <end position="243"/>
    </location>
</feature>
<evidence type="ECO:0000256" key="2">
    <source>
        <dbReference type="ARBA" id="ARBA00022692"/>
    </source>
</evidence>
<gene>
    <name evidence="9" type="ORF">B0A55_02576</name>
</gene>
<feature type="region of interest" description="Disordered" evidence="6">
    <location>
        <begin position="270"/>
        <end position="302"/>
    </location>
</feature>
<dbReference type="OrthoDB" id="2496787at2759"/>
<evidence type="ECO:0000313" key="10">
    <source>
        <dbReference type="Proteomes" id="UP000309340"/>
    </source>
</evidence>
<name>A0A4U0XL68_9PEZI</name>
<dbReference type="AlphaFoldDB" id="A0A4U0XL68"/>
<feature type="domain" description="Rhodopsin" evidence="8">
    <location>
        <begin position="6"/>
        <end position="249"/>
    </location>
</feature>
<dbReference type="InterPro" id="IPR049326">
    <property type="entry name" value="Rhodopsin_dom_fungi"/>
</dbReference>
<evidence type="ECO:0000256" key="3">
    <source>
        <dbReference type="ARBA" id="ARBA00022989"/>
    </source>
</evidence>
<evidence type="ECO:0000259" key="8">
    <source>
        <dbReference type="Pfam" id="PF20684"/>
    </source>
</evidence>
<dbReference type="Proteomes" id="UP000309340">
    <property type="component" value="Unassembled WGS sequence"/>
</dbReference>
<dbReference type="InterPro" id="IPR052337">
    <property type="entry name" value="SAT4-like"/>
</dbReference>
<feature type="transmembrane region" description="Helical" evidence="7">
    <location>
        <begin position="103"/>
        <end position="131"/>
    </location>
</feature>
<keyword evidence="2 7" id="KW-0812">Transmembrane</keyword>
<feature type="transmembrane region" description="Helical" evidence="7">
    <location>
        <begin position="186"/>
        <end position="208"/>
    </location>
</feature>
<comment type="subcellular location">
    <subcellularLocation>
        <location evidence="1">Membrane</location>
        <topology evidence="1">Multi-pass membrane protein</topology>
    </subcellularLocation>
</comment>
<keyword evidence="10" id="KW-1185">Reference proteome</keyword>
<sequence>MLAGRFAARSTYFEGAGYGWDDWVILGVELLVTAIAVIAYIMIRAGLGRDMWMLEPENITSVLRYFWIEEMLYSWAVQFTKVSIVLFYLRIFSTSVSTRFRPICFKVIGLCIATATAFVLATAFQCSPVSYSWTLWDGQHEGHCFNTLAQIYAGSGINTALDLLVFVLPIPKLLQVQISTRKKAGVVMTFAVGIFVTTCSIIRLAYVIRWRKTTNPTWTYAPIALWSLIECDVGVICACMPALAGPIKRFWIMAVGQHLSNLYESRSKEKATKSTGSHARPSSNSWRSVSRPGDSKHGTNSIMRNVDLEVSDEVELVDKHSSQRNSRGGVVGIHDYRQKW</sequence>